<gene>
    <name evidence="3" type="ORF">GTQ34_07680</name>
</gene>
<dbReference type="Gene3D" id="3.40.1440.10">
    <property type="entry name" value="GIY-YIG endonuclease"/>
    <property type="match status" value="1"/>
</dbReference>
<dbReference type="PROSITE" id="PS50164">
    <property type="entry name" value="GIY_YIG"/>
    <property type="match status" value="1"/>
</dbReference>
<dbReference type="PANTHER" id="PTHR34477">
    <property type="entry name" value="UPF0213 PROTEIN YHBQ"/>
    <property type="match status" value="1"/>
</dbReference>
<dbReference type="RefSeq" id="WP_166523194.1">
    <property type="nucleotide sequence ID" value="NZ_JAAABI010000002.1"/>
</dbReference>
<dbReference type="AlphaFoldDB" id="A0A964WXE9"/>
<dbReference type="Pfam" id="PF01541">
    <property type="entry name" value="GIY-YIG"/>
    <property type="match status" value="1"/>
</dbReference>
<evidence type="ECO:0000313" key="3">
    <source>
        <dbReference type="EMBL" id="NAY91792.1"/>
    </source>
</evidence>
<dbReference type="InterPro" id="IPR000305">
    <property type="entry name" value="GIY-YIG_endonuc"/>
</dbReference>
<comment type="caution">
    <text evidence="3">The sequence shown here is derived from an EMBL/GenBank/DDBJ whole genome shotgun (WGS) entry which is preliminary data.</text>
</comment>
<feature type="domain" description="GIY-YIG" evidence="2">
    <location>
        <begin position="1"/>
        <end position="76"/>
    </location>
</feature>
<dbReference type="SUPFAM" id="SSF82771">
    <property type="entry name" value="GIY-YIG endonuclease"/>
    <property type="match status" value="1"/>
</dbReference>
<evidence type="ECO:0000313" key="4">
    <source>
        <dbReference type="Proteomes" id="UP000667650"/>
    </source>
</evidence>
<comment type="similarity">
    <text evidence="1">Belongs to the UPF0213 family.</text>
</comment>
<dbReference type="CDD" id="cd10449">
    <property type="entry name" value="GIY-YIG_SLX1_like"/>
    <property type="match status" value="1"/>
</dbReference>
<dbReference type="Proteomes" id="UP000667650">
    <property type="component" value="Unassembled WGS sequence"/>
</dbReference>
<sequence length="85" mass="10216">MDFFVYIIFSESVNRYYVGHCGSLEDRIQRHRTRRSKYTKIAGDWELKWTKVFPSRGEAMAMEREIKKKKSRKYLEYLIARDSGG</sequence>
<dbReference type="InterPro" id="IPR050190">
    <property type="entry name" value="UPF0213_domain"/>
</dbReference>
<dbReference type="InterPro" id="IPR035901">
    <property type="entry name" value="GIY-YIG_endonuc_sf"/>
</dbReference>
<dbReference type="PANTHER" id="PTHR34477:SF1">
    <property type="entry name" value="UPF0213 PROTEIN YHBQ"/>
    <property type="match status" value="1"/>
</dbReference>
<organism evidence="3 4">
    <name type="scientific">Flagellimonas ochracea</name>
    <dbReference type="NCBI Taxonomy" id="2696472"/>
    <lineage>
        <taxon>Bacteria</taxon>
        <taxon>Pseudomonadati</taxon>
        <taxon>Bacteroidota</taxon>
        <taxon>Flavobacteriia</taxon>
        <taxon>Flavobacteriales</taxon>
        <taxon>Flavobacteriaceae</taxon>
        <taxon>Flagellimonas</taxon>
    </lineage>
</organism>
<keyword evidence="4" id="KW-1185">Reference proteome</keyword>
<dbReference type="EMBL" id="JAAABI010000002">
    <property type="protein sequence ID" value="NAY91792.1"/>
    <property type="molecule type" value="Genomic_DNA"/>
</dbReference>
<evidence type="ECO:0000256" key="1">
    <source>
        <dbReference type="ARBA" id="ARBA00007435"/>
    </source>
</evidence>
<name>A0A964WXE9_9FLAO</name>
<evidence type="ECO:0000259" key="2">
    <source>
        <dbReference type="PROSITE" id="PS50164"/>
    </source>
</evidence>
<accession>A0A964WXE9</accession>
<protein>
    <submittedName>
        <fullName evidence="3">GIY-YIG nuclease family protein</fullName>
    </submittedName>
</protein>
<proteinExistence type="inferred from homology"/>
<reference evidence="3" key="1">
    <citation type="submission" date="2020-01" db="EMBL/GenBank/DDBJ databases">
        <title>Muricauda ochracea sp. nov., isolated from a tidal flat of Garorim bay in Korea.</title>
        <authorList>
            <person name="Kim D."/>
            <person name="Yoo Y."/>
            <person name="Kim J.-J."/>
        </authorList>
    </citation>
    <scope>NUCLEOTIDE SEQUENCE</scope>
    <source>
        <strain evidence="3">JGD-17</strain>
    </source>
</reference>